<gene>
    <name evidence="3" type="primary">LOC110793510</name>
</gene>
<dbReference type="RefSeq" id="XP_021854086.2">
    <property type="nucleotide sequence ID" value="XM_021998394.2"/>
</dbReference>
<dbReference type="Proteomes" id="UP000813463">
    <property type="component" value="Chromosome 4"/>
</dbReference>
<dbReference type="CDD" id="cd01650">
    <property type="entry name" value="RT_nLTR_like"/>
    <property type="match status" value="1"/>
</dbReference>
<dbReference type="Pfam" id="PF00078">
    <property type="entry name" value="RVT_1"/>
    <property type="match status" value="1"/>
</dbReference>
<feature type="domain" description="Reverse transcriptase" evidence="1">
    <location>
        <begin position="225"/>
        <end position="416"/>
    </location>
</feature>
<dbReference type="PANTHER" id="PTHR33116:SF84">
    <property type="entry name" value="RNA-DIRECTED DNA POLYMERASE"/>
    <property type="match status" value="1"/>
</dbReference>
<sequence length="564" mass="64372">MANDLWMQMFPSAEVGFLSEGLFYHCPMVLSLYPCSNISKNPFRYFDMWKYADGYTELVQNTWSKTDIGTLMYQVVGSYNCQTVQNCAFYLSSFLRQKAKEVWAKGGDENNAIFHKRIRARVLHNSVYAIHDMDGNRVCDEQLVANAFLQYYQKLLGSTTAHRSCIMPEIVAAGDKAPGPDGFGSHFFKDNWHVVGGHVTKAVLDFFRIGKILKEIISTTITLIPKTKCPSSVVEFRPISCCNVIYKCITKMLCDRMKVVLPGLIAENQGAFVHGRFIMHNIMICQDIVRQYGRKNAAPSCFLKLDMQKAYDTIEWGFLEEMLIALGFPDQFIKWVMVCVTTPKFSLIINGSVHGFFTSKRGFKARGSTLTSVVCDDLILCCKGESKSILMLLQSLKFFSDTSGLKDNIQKLAIYVISMKQEEFEKVVEISGFTAVFVLPKHTLKTVEAICTDFLWQGTYFSSKPGYVAWKKVCSAKKERGLGIRNVQVWNIAALGKYVWAVARKQDIMWVRWVNAICVKSENWWGYQPTADSGWYWRKICAVKEKLKEYYDERSFAQLPKYSA</sequence>
<evidence type="ECO:0000313" key="2">
    <source>
        <dbReference type="Proteomes" id="UP000813463"/>
    </source>
</evidence>
<accession>A0A9R0IRP6</accession>
<dbReference type="AlphaFoldDB" id="A0A9R0IRP6"/>
<dbReference type="KEGG" id="soe:110793510"/>
<keyword evidence="2" id="KW-1185">Reference proteome</keyword>
<reference evidence="3" key="2">
    <citation type="submission" date="2025-08" db="UniProtKB">
        <authorList>
            <consortium name="RefSeq"/>
        </authorList>
    </citation>
    <scope>IDENTIFICATION</scope>
    <source>
        <tissue evidence="3">Leaf</tissue>
    </source>
</reference>
<dbReference type="SUPFAM" id="SSF56672">
    <property type="entry name" value="DNA/RNA polymerases"/>
    <property type="match status" value="1"/>
</dbReference>
<evidence type="ECO:0000259" key="1">
    <source>
        <dbReference type="Pfam" id="PF00078"/>
    </source>
</evidence>
<organism evidence="2 3">
    <name type="scientific">Spinacia oleracea</name>
    <name type="common">Spinach</name>
    <dbReference type="NCBI Taxonomy" id="3562"/>
    <lineage>
        <taxon>Eukaryota</taxon>
        <taxon>Viridiplantae</taxon>
        <taxon>Streptophyta</taxon>
        <taxon>Embryophyta</taxon>
        <taxon>Tracheophyta</taxon>
        <taxon>Spermatophyta</taxon>
        <taxon>Magnoliopsida</taxon>
        <taxon>eudicotyledons</taxon>
        <taxon>Gunneridae</taxon>
        <taxon>Pentapetalae</taxon>
        <taxon>Caryophyllales</taxon>
        <taxon>Chenopodiaceae</taxon>
        <taxon>Chenopodioideae</taxon>
        <taxon>Anserineae</taxon>
        <taxon>Spinacia</taxon>
    </lineage>
</organism>
<dbReference type="PANTHER" id="PTHR33116">
    <property type="entry name" value="REVERSE TRANSCRIPTASE ZINC-BINDING DOMAIN-CONTAINING PROTEIN-RELATED-RELATED"/>
    <property type="match status" value="1"/>
</dbReference>
<name>A0A9R0IRP6_SPIOL</name>
<proteinExistence type="predicted"/>
<dbReference type="GeneID" id="110793510"/>
<reference evidence="2" key="1">
    <citation type="journal article" date="2021" name="Nat. Commun.">
        <title>Genomic analyses provide insights into spinach domestication and the genetic basis of agronomic traits.</title>
        <authorList>
            <person name="Cai X."/>
            <person name="Sun X."/>
            <person name="Xu C."/>
            <person name="Sun H."/>
            <person name="Wang X."/>
            <person name="Ge C."/>
            <person name="Zhang Z."/>
            <person name="Wang Q."/>
            <person name="Fei Z."/>
            <person name="Jiao C."/>
            <person name="Wang Q."/>
        </authorList>
    </citation>
    <scope>NUCLEOTIDE SEQUENCE [LARGE SCALE GENOMIC DNA]</scope>
    <source>
        <strain evidence="2">cv. Varoflay</strain>
    </source>
</reference>
<evidence type="ECO:0000313" key="3">
    <source>
        <dbReference type="RefSeq" id="XP_021854086.2"/>
    </source>
</evidence>
<dbReference type="InterPro" id="IPR000477">
    <property type="entry name" value="RT_dom"/>
</dbReference>
<protein>
    <recommendedName>
        <fullName evidence="1">Reverse transcriptase domain-containing protein</fullName>
    </recommendedName>
</protein>
<dbReference type="InterPro" id="IPR043502">
    <property type="entry name" value="DNA/RNA_pol_sf"/>
</dbReference>